<dbReference type="Gene3D" id="1.10.287.1490">
    <property type="match status" value="1"/>
</dbReference>
<feature type="domain" description="CT398-like coiled coil hairpin" evidence="1">
    <location>
        <begin position="14"/>
        <end position="192"/>
    </location>
</feature>
<organism evidence="2 3">
    <name type="scientific">Flaviflexus equikiangi</name>
    <dbReference type="NCBI Taxonomy" id="2758573"/>
    <lineage>
        <taxon>Bacteria</taxon>
        <taxon>Bacillati</taxon>
        <taxon>Actinomycetota</taxon>
        <taxon>Actinomycetes</taxon>
        <taxon>Actinomycetales</taxon>
        <taxon>Actinomycetaceae</taxon>
        <taxon>Flaviflexus</taxon>
    </lineage>
</organism>
<keyword evidence="3" id="KW-1185">Reference proteome</keyword>
<evidence type="ECO:0000313" key="2">
    <source>
        <dbReference type="EMBL" id="MBM9433223.1"/>
    </source>
</evidence>
<gene>
    <name evidence="2" type="ORF">JVW63_05875</name>
</gene>
<dbReference type="InterPro" id="IPR056003">
    <property type="entry name" value="CT398_CC_hairpin"/>
</dbReference>
<proteinExistence type="predicted"/>
<evidence type="ECO:0000259" key="1">
    <source>
        <dbReference type="Pfam" id="PF24481"/>
    </source>
</evidence>
<reference evidence="3" key="1">
    <citation type="submission" date="2021-02" db="EMBL/GenBank/DDBJ databases">
        <title>Leucobacter sp. CX169.</title>
        <authorList>
            <person name="Cheng Y."/>
        </authorList>
    </citation>
    <scope>NUCLEOTIDE SEQUENCE [LARGE SCALE GENOMIC DNA]</scope>
    <source>
        <strain evidence="3">JY899</strain>
    </source>
</reference>
<comment type="caution">
    <text evidence="2">The sequence shown here is derived from an EMBL/GenBank/DDBJ whole genome shotgun (WGS) entry which is preliminary data.</text>
</comment>
<accession>A0ABS2TEZ5</accession>
<dbReference type="Pfam" id="PF24481">
    <property type="entry name" value="CT398_CC"/>
    <property type="match status" value="1"/>
</dbReference>
<dbReference type="Proteomes" id="UP000705983">
    <property type="component" value="Unassembled WGS sequence"/>
</dbReference>
<dbReference type="RefSeq" id="WP_187996569.1">
    <property type="nucleotide sequence ID" value="NZ_JACEXG010000003.1"/>
</dbReference>
<name>A0ABS2TEZ5_9ACTO</name>
<protein>
    <recommendedName>
        <fullName evidence="1">CT398-like coiled coil hairpin domain-containing protein</fullName>
    </recommendedName>
</protein>
<evidence type="ECO:0000313" key="3">
    <source>
        <dbReference type="Proteomes" id="UP000705983"/>
    </source>
</evidence>
<sequence length="241" mass="26600">MKATREEQQALLTLAEIDREAGKLNYALSALPIYSELEAAEAALSSHAKRARETADRRPHIETTINDCGARVEQLSATINRKQGQLESGENMDSRQLIVLQGEIDGLKESRETIELEELEAMERLDALESEIESDALELSRLASVRDDLSGRRDRDAASLQSQIDEVRSRRDALARRIPSDILDAYEESRSMGGSGVVVMREDGSVDGGMDLSMIEIERVKALPADQVYVTEDTGAVVIRG</sequence>
<dbReference type="EMBL" id="JAFFJS010000003">
    <property type="protein sequence ID" value="MBM9433223.1"/>
    <property type="molecule type" value="Genomic_DNA"/>
</dbReference>